<dbReference type="AlphaFoldDB" id="A0AA40AY06"/>
<dbReference type="InterPro" id="IPR002347">
    <property type="entry name" value="SDR_fam"/>
</dbReference>
<evidence type="ECO:0008006" key="4">
    <source>
        <dbReference type="Google" id="ProtNLM"/>
    </source>
</evidence>
<accession>A0AA40AY06</accession>
<reference evidence="2" key="1">
    <citation type="submission" date="2023-06" db="EMBL/GenBank/DDBJ databases">
        <title>Genome-scale phylogeny and comparative genomics of the fungal order Sordariales.</title>
        <authorList>
            <consortium name="Lawrence Berkeley National Laboratory"/>
            <person name="Hensen N."/>
            <person name="Bonometti L."/>
            <person name="Westerberg I."/>
            <person name="Brannstrom I.O."/>
            <person name="Guillou S."/>
            <person name="Cros-Aarteil S."/>
            <person name="Calhoun S."/>
            <person name="Haridas S."/>
            <person name="Kuo A."/>
            <person name="Mondo S."/>
            <person name="Pangilinan J."/>
            <person name="Riley R."/>
            <person name="Labutti K."/>
            <person name="Andreopoulos B."/>
            <person name="Lipzen A."/>
            <person name="Chen C."/>
            <person name="Yanf M."/>
            <person name="Daum C."/>
            <person name="Ng V."/>
            <person name="Clum A."/>
            <person name="Steindorff A."/>
            <person name="Ohm R."/>
            <person name="Martin F."/>
            <person name="Silar P."/>
            <person name="Natvig D."/>
            <person name="Lalanne C."/>
            <person name="Gautier V."/>
            <person name="Ament-Velasquez S.L."/>
            <person name="Kruys A."/>
            <person name="Hutchinson M.I."/>
            <person name="Powell A.J."/>
            <person name="Barry K."/>
            <person name="Miller A.N."/>
            <person name="Grigoriev I.V."/>
            <person name="Debuchy R."/>
            <person name="Gladieux P."/>
            <person name="Thoren M.H."/>
            <person name="Johannesson H."/>
        </authorList>
    </citation>
    <scope>NUCLEOTIDE SEQUENCE</scope>
    <source>
        <strain evidence="2">SMH4607-1</strain>
    </source>
</reference>
<dbReference type="Gene3D" id="3.40.50.720">
    <property type="entry name" value="NAD(P)-binding Rossmann-like Domain"/>
    <property type="match status" value="1"/>
</dbReference>
<dbReference type="InterPro" id="IPR036291">
    <property type="entry name" value="NAD(P)-bd_dom_sf"/>
</dbReference>
<dbReference type="PANTHER" id="PTHR43975">
    <property type="entry name" value="ZGC:101858"/>
    <property type="match status" value="1"/>
</dbReference>
<name>A0AA40AY06_9PEZI</name>
<dbReference type="EMBL" id="JAUKUA010000002">
    <property type="protein sequence ID" value="KAK0724091.1"/>
    <property type="molecule type" value="Genomic_DNA"/>
</dbReference>
<dbReference type="PROSITE" id="PS00061">
    <property type="entry name" value="ADH_SHORT"/>
    <property type="match status" value="1"/>
</dbReference>
<dbReference type="SUPFAM" id="SSF51735">
    <property type="entry name" value="NAD(P)-binding Rossmann-fold domains"/>
    <property type="match status" value="1"/>
</dbReference>
<dbReference type="PRINTS" id="PR00080">
    <property type="entry name" value="SDRFAMILY"/>
</dbReference>
<keyword evidence="1" id="KW-0521">NADP</keyword>
<evidence type="ECO:0000313" key="3">
    <source>
        <dbReference type="Proteomes" id="UP001172102"/>
    </source>
</evidence>
<dbReference type="Pfam" id="PF13561">
    <property type="entry name" value="adh_short_C2"/>
    <property type="match status" value="1"/>
</dbReference>
<dbReference type="Proteomes" id="UP001172102">
    <property type="component" value="Unassembled WGS sequence"/>
</dbReference>
<dbReference type="CDD" id="cd05233">
    <property type="entry name" value="SDR_c"/>
    <property type="match status" value="1"/>
</dbReference>
<organism evidence="2 3">
    <name type="scientific">Lasiosphaeris hirsuta</name>
    <dbReference type="NCBI Taxonomy" id="260670"/>
    <lineage>
        <taxon>Eukaryota</taxon>
        <taxon>Fungi</taxon>
        <taxon>Dikarya</taxon>
        <taxon>Ascomycota</taxon>
        <taxon>Pezizomycotina</taxon>
        <taxon>Sordariomycetes</taxon>
        <taxon>Sordariomycetidae</taxon>
        <taxon>Sordariales</taxon>
        <taxon>Lasiosphaeriaceae</taxon>
        <taxon>Lasiosphaeris</taxon>
    </lineage>
</organism>
<evidence type="ECO:0000256" key="1">
    <source>
        <dbReference type="ARBA" id="ARBA00022857"/>
    </source>
</evidence>
<dbReference type="InterPro" id="IPR020904">
    <property type="entry name" value="Sc_DH/Rdtase_CS"/>
</dbReference>
<evidence type="ECO:0000313" key="2">
    <source>
        <dbReference type="EMBL" id="KAK0724091.1"/>
    </source>
</evidence>
<dbReference type="PROSITE" id="PS51257">
    <property type="entry name" value="PROKAR_LIPOPROTEIN"/>
    <property type="match status" value="1"/>
</dbReference>
<comment type="caution">
    <text evidence="2">The sequence shown here is derived from an EMBL/GenBank/DDBJ whole genome shotgun (WGS) entry which is preliminary data.</text>
</comment>
<gene>
    <name evidence="2" type="ORF">B0H67DRAFT_656217</name>
</gene>
<keyword evidence="3" id="KW-1185">Reference proteome</keyword>
<dbReference type="PANTHER" id="PTHR43975:SF2">
    <property type="entry name" value="EG:BACR7A4.14 PROTEIN-RELATED"/>
    <property type="match status" value="1"/>
</dbReference>
<dbReference type="FunFam" id="3.40.50.720:FF:000084">
    <property type="entry name" value="Short-chain dehydrogenase reductase"/>
    <property type="match status" value="1"/>
</dbReference>
<proteinExistence type="predicted"/>
<sequence length="279" mass="29485">MSSPPRAFDFAGTVAIVTGAGCRMKGELGNGSATAVLLARHGARVAVVDRNLEAAAETKRVIEEEGGVAEVVLGDVTVDEDCKAAVAKTIEVFGKLDILVNIVGIGGAQGTVDKVNIDEFNHDLHYNVTSMVQMARYAVPEMRNNGSGAIVNMSSVCGLTGGSPSVFYPTAKGAIVQMTRAMAGQHGPDAIRVNCVCPGMAYTPMARSRGITDEMRHERKSLGFLKYEGTAMDIGYAIMFLCSKEARWITGAILPIDGGYTAGRVDHPKMGNMAMGTHQ</sequence>
<dbReference type="PRINTS" id="PR00081">
    <property type="entry name" value="GDHRDH"/>
</dbReference>
<protein>
    <recommendedName>
        <fullName evidence="4">Oxidoreductase</fullName>
    </recommendedName>
</protein>